<dbReference type="Pfam" id="PF13474">
    <property type="entry name" value="SnoaL_3"/>
    <property type="match status" value="1"/>
</dbReference>
<evidence type="ECO:0000259" key="2">
    <source>
        <dbReference type="Pfam" id="PF13474"/>
    </source>
</evidence>
<protein>
    <submittedName>
        <fullName evidence="3">DUF4440 domain-containing protein</fullName>
    </submittedName>
</protein>
<dbReference type="AlphaFoldDB" id="A0A2H0LPU6"/>
<dbReference type="Gene3D" id="3.10.450.50">
    <property type="match status" value="1"/>
</dbReference>
<dbReference type="EMBL" id="PCVY01000044">
    <property type="protein sequence ID" value="PIQ86397.1"/>
    <property type="molecule type" value="Genomic_DNA"/>
</dbReference>
<proteinExistence type="predicted"/>
<evidence type="ECO:0000313" key="4">
    <source>
        <dbReference type="Proteomes" id="UP000230859"/>
    </source>
</evidence>
<evidence type="ECO:0000313" key="3">
    <source>
        <dbReference type="EMBL" id="PIQ86397.1"/>
    </source>
</evidence>
<sequence length="166" mass="18343">MKKRIVWLLVLMLLGAGICFTNAAFAANESNDAVRAAADQFYIALNAMFVGNIAPMEALWAHTDDVVYMGPDGAFVVGWDNIRGVWEKQAAKKMGGKVTPDHMQIASGHHMGITYNYENGENYDADGNLVKVSIRAVNVFHKNDDGEWKMTGHHTDLLPFLAEDTK</sequence>
<keyword evidence="1" id="KW-0732">Signal</keyword>
<dbReference type="SUPFAM" id="SSF54427">
    <property type="entry name" value="NTF2-like"/>
    <property type="match status" value="1"/>
</dbReference>
<dbReference type="InterPro" id="IPR037401">
    <property type="entry name" value="SnoaL-like"/>
</dbReference>
<gene>
    <name evidence="3" type="ORF">COV74_04885</name>
</gene>
<dbReference type="Proteomes" id="UP000230859">
    <property type="component" value="Unassembled WGS sequence"/>
</dbReference>
<feature type="chain" id="PRO_5013742416" evidence="1">
    <location>
        <begin position="27"/>
        <end position="166"/>
    </location>
</feature>
<feature type="signal peptide" evidence="1">
    <location>
        <begin position="1"/>
        <end position="26"/>
    </location>
</feature>
<feature type="domain" description="SnoaL-like" evidence="2">
    <location>
        <begin position="34"/>
        <end position="154"/>
    </location>
</feature>
<organism evidence="3 4">
    <name type="scientific">Candidatus Abzuiibacterium crystallinum</name>
    <dbReference type="NCBI Taxonomy" id="1974748"/>
    <lineage>
        <taxon>Bacteria</taxon>
        <taxon>Pseudomonadati</taxon>
        <taxon>Candidatus Omnitrophota</taxon>
        <taxon>Candidatus Abzuiibacterium</taxon>
    </lineage>
</organism>
<evidence type="ECO:0000256" key="1">
    <source>
        <dbReference type="SAM" id="SignalP"/>
    </source>
</evidence>
<accession>A0A2H0LPU6</accession>
<comment type="caution">
    <text evidence="3">The sequence shown here is derived from an EMBL/GenBank/DDBJ whole genome shotgun (WGS) entry which is preliminary data.</text>
</comment>
<reference evidence="3 4" key="1">
    <citation type="submission" date="2017-09" db="EMBL/GenBank/DDBJ databases">
        <title>Depth-based differentiation of microbial function through sediment-hosted aquifers and enrichment of novel symbionts in the deep terrestrial subsurface.</title>
        <authorList>
            <person name="Probst A.J."/>
            <person name="Ladd B."/>
            <person name="Jarett J.K."/>
            <person name="Geller-Mcgrath D.E."/>
            <person name="Sieber C.M."/>
            <person name="Emerson J.B."/>
            <person name="Anantharaman K."/>
            <person name="Thomas B.C."/>
            <person name="Malmstrom R."/>
            <person name="Stieglmeier M."/>
            <person name="Klingl A."/>
            <person name="Woyke T."/>
            <person name="Ryan C.M."/>
            <person name="Banfield J.F."/>
        </authorList>
    </citation>
    <scope>NUCLEOTIDE SEQUENCE [LARGE SCALE GENOMIC DNA]</scope>
    <source>
        <strain evidence="3">CG11_big_fil_rev_8_21_14_0_20_45_26</strain>
    </source>
</reference>
<dbReference type="InterPro" id="IPR032710">
    <property type="entry name" value="NTF2-like_dom_sf"/>
</dbReference>
<name>A0A2H0LPU6_9BACT</name>